<proteinExistence type="inferred from homology"/>
<reference evidence="4 5" key="1">
    <citation type="submission" date="2017-09" db="EMBL/GenBank/DDBJ databases">
        <authorList>
            <consortium name="International Durum Wheat Genome Sequencing Consortium (IDWGSC)"/>
            <person name="Milanesi L."/>
        </authorList>
    </citation>
    <scope>NUCLEOTIDE SEQUENCE [LARGE SCALE GENOMIC DNA]</scope>
    <source>
        <strain evidence="5">cv. Svevo</strain>
    </source>
</reference>
<gene>
    <name evidence="4" type="ORF">TRITD_6Av1G008400</name>
</gene>
<sequence>MATSASRYGATTESVDFVLGAEQARRCVNAFVSDVTKQLIRDILPPGSVHSSTTVVLANALYFKGAWSQPFDVFTAPFHSPGGSTVRVPSMKTDQSQYIAFYQGFRALKLPYKNEVDPQAAFYMLILLPDSDTLSLADLYDKAVSMPEFIKKHTPAQKVPIGQFMVPKFKFTFEFEASSDMQKLGVTRAFNRGNFSGMVSGGDELSITGVYHKATIEVDELGTVAAAATAVVFMTESVSSAVDFVADRPFLFAVVEESTSTVLFLGHVVNPIVVNPLAG</sequence>
<dbReference type="GO" id="GO:0004867">
    <property type="term" value="F:serine-type endopeptidase inhibitor activity"/>
    <property type="evidence" value="ECO:0007669"/>
    <property type="project" value="InterPro"/>
</dbReference>
<dbReference type="OMA" id="MKTDQSQ"/>
<dbReference type="Gene3D" id="3.30.497.10">
    <property type="entry name" value="Antithrombin, subunit I, domain 2"/>
    <property type="match status" value="1"/>
</dbReference>
<dbReference type="Proteomes" id="UP000324705">
    <property type="component" value="Chromosome 6A"/>
</dbReference>
<evidence type="ECO:0000256" key="1">
    <source>
        <dbReference type="ARBA" id="ARBA00009500"/>
    </source>
</evidence>
<dbReference type="PROSITE" id="PS00284">
    <property type="entry name" value="SERPIN"/>
    <property type="match status" value="1"/>
</dbReference>
<dbReference type="InterPro" id="IPR042185">
    <property type="entry name" value="Serpin_sf_2"/>
</dbReference>
<organism evidence="4 5">
    <name type="scientific">Triticum turgidum subsp. durum</name>
    <name type="common">Durum wheat</name>
    <name type="synonym">Triticum durum</name>
    <dbReference type="NCBI Taxonomy" id="4567"/>
    <lineage>
        <taxon>Eukaryota</taxon>
        <taxon>Viridiplantae</taxon>
        <taxon>Streptophyta</taxon>
        <taxon>Embryophyta</taxon>
        <taxon>Tracheophyta</taxon>
        <taxon>Spermatophyta</taxon>
        <taxon>Magnoliopsida</taxon>
        <taxon>Liliopsida</taxon>
        <taxon>Poales</taxon>
        <taxon>Poaceae</taxon>
        <taxon>BOP clade</taxon>
        <taxon>Pooideae</taxon>
        <taxon>Triticodae</taxon>
        <taxon>Triticeae</taxon>
        <taxon>Triticinae</taxon>
        <taxon>Triticum</taxon>
    </lineage>
</organism>
<evidence type="ECO:0000259" key="3">
    <source>
        <dbReference type="SMART" id="SM00093"/>
    </source>
</evidence>
<dbReference type="SMART" id="SM00093">
    <property type="entry name" value="SERPIN"/>
    <property type="match status" value="1"/>
</dbReference>
<feature type="domain" description="Serpin" evidence="3">
    <location>
        <begin position="1"/>
        <end position="271"/>
    </location>
</feature>
<dbReference type="EMBL" id="LT934121">
    <property type="protein sequence ID" value="VAI42021.1"/>
    <property type="molecule type" value="Genomic_DNA"/>
</dbReference>
<dbReference type="InterPro" id="IPR042178">
    <property type="entry name" value="Serpin_sf_1"/>
</dbReference>
<dbReference type="SUPFAM" id="SSF56574">
    <property type="entry name" value="Serpins"/>
    <property type="match status" value="1"/>
</dbReference>
<evidence type="ECO:0000313" key="5">
    <source>
        <dbReference type="Proteomes" id="UP000324705"/>
    </source>
</evidence>
<keyword evidence="5" id="KW-1185">Reference proteome</keyword>
<evidence type="ECO:0000256" key="2">
    <source>
        <dbReference type="RuleBase" id="RU000411"/>
    </source>
</evidence>
<dbReference type="Pfam" id="PF00079">
    <property type="entry name" value="Serpin"/>
    <property type="match status" value="1"/>
</dbReference>
<dbReference type="InterPro" id="IPR023796">
    <property type="entry name" value="Serpin_dom"/>
</dbReference>
<dbReference type="InterPro" id="IPR036186">
    <property type="entry name" value="Serpin_sf"/>
</dbReference>
<evidence type="ECO:0000313" key="4">
    <source>
        <dbReference type="EMBL" id="VAI42021.1"/>
    </source>
</evidence>
<accession>A0A9R0XT77</accession>
<dbReference type="PANTHER" id="PTHR11461">
    <property type="entry name" value="SERINE PROTEASE INHIBITOR, SERPIN"/>
    <property type="match status" value="1"/>
</dbReference>
<comment type="similarity">
    <text evidence="1 2">Belongs to the serpin family.</text>
</comment>
<dbReference type="InterPro" id="IPR000215">
    <property type="entry name" value="Serpin_fam"/>
</dbReference>
<dbReference type="InterPro" id="IPR023795">
    <property type="entry name" value="Serpin_CS"/>
</dbReference>
<protein>
    <recommendedName>
        <fullName evidence="3">Serpin domain-containing protein</fullName>
    </recommendedName>
</protein>
<dbReference type="AlphaFoldDB" id="A0A9R0XT77"/>
<name>A0A9R0XT77_TRITD</name>
<dbReference type="GO" id="GO:0005615">
    <property type="term" value="C:extracellular space"/>
    <property type="evidence" value="ECO:0007669"/>
    <property type="project" value="InterPro"/>
</dbReference>
<dbReference type="PANTHER" id="PTHR11461:SF378">
    <property type="entry name" value="SERPIN DOMAIN-CONTAINING PROTEIN"/>
    <property type="match status" value="1"/>
</dbReference>
<dbReference type="Gramene" id="TRITD6Av1G008400.1">
    <property type="protein sequence ID" value="TRITD6Av1G008400.1"/>
    <property type="gene ID" value="TRITD6Av1G008400"/>
</dbReference>
<dbReference type="Gene3D" id="2.30.39.10">
    <property type="entry name" value="Alpha-1-antitrypsin, domain 1"/>
    <property type="match status" value="1"/>
</dbReference>